<keyword evidence="3" id="KW-0804">Transcription</keyword>
<evidence type="ECO:0000256" key="2">
    <source>
        <dbReference type="ARBA" id="ARBA00023125"/>
    </source>
</evidence>
<name>A0ABU3F0E3_9ENTE</name>
<dbReference type="PROSITE" id="PS51755">
    <property type="entry name" value="OMPR_PHOB"/>
    <property type="match status" value="1"/>
</dbReference>
<dbReference type="InterPro" id="IPR001867">
    <property type="entry name" value="OmpR/PhoB-type_DNA-bd"/>
</dbReference>
<evidence type="ECO:0000256" key="3">
    <source>
        <dbReference type="ARBA" id="ARBA00023163"/>
    </source>
</evidence>
<evidence type="ECO:0000313" key="7">
    <source>
        <dbReference type="Proteomes" id="UP001252875"/>
    </source>
</evidence>
<dbReference type="InterPro" id="IPR036388">
    <property type="entry name" value="WH-like_DNA-bd_sf"/>
</dbReference>
<dbReference type="EMBL" id="JARPYI010000006">
    <property type="protein sequence ID" value="MDT2600605.1"/>
    <property type="molecule type" value="Genomic_DNA"/>
</dbReference>
<accession>A0ABU3F0E3</accession>
<sequence length="264" mass="30869">MNQVLILTRNILAEQEIQQKLQALNYEVYCSAKIFENCGQQLEMLEFFNFFQYVILSETICESEVMELVPLLKNRSIRIIRKVEAKVTEMDHQYLEEALIHAIISNEDSVDELRECLYILKNYKGEKEPLQENRKYVQLSDKVSLIRPNVLQKESISPEDNYQFLEVLHHLSTTETKILSILLQAGNQVVTRETICHQIWNEEVNKSHLASLSSTITRIKNKFEQTNLSHKAIQTLWGKGYRINQELLDRIQMNENLKKVVSNG</sequence>
<organism evidence="6 7">
    <name type="scientific">Enterococcus hulanensis</name>
    <dbReference type="NCBI Taxonomy" id="2559929"/>
    <lineage>
        <taxon>Bacteria</taxon>
        <taxon>Bacillati</taxon>
        <taxon>Bacillota</taxon>
        <taxon>Bacilli</taxon>
        <taxon>Lactobacillales</taxon>
        <taxon>Enterococcaceae</taxon>
        <taxon>Enterococcus</taxon>
    </lineage>
</organism>
<evidence type="ECO:0000313" key="6">
    <source>
        <dbReference type="EMBL" id="MDT2600605.1"/>
    </source>
</evidence>
<keyword evidence="1" id="KW-0805">Transcription regulation</keyword>
<protein>
    <submittedName>
        <fullName evidence="6">Helix-turn-helix domain-containing protein</fullName>
    </submittedName>
</protein>
<dbReference type="Proteomes" id="UP001252875">
    <property type="component" value="Unassembled WGS sequence"/>
</dbReference>
<keyword evidence="7" id="KW-1185">Reference proteome</keyword>
<keyword evidence="2 4" id="KW-0238">DNA-binding</keyword>
<dbReference type="Gene3D" id="1.10.10.10">
    <property type="entry name" value="Winged helix-like DNA-binding domain superfamily/Winged helix DNA-binding domain"/>
    <property type="match status" value="1"/>
</dbReference>
<dbReference type="RefSeq" id="WP_311822783.1">
    <property type="nucleotide sequence ID" value="NZ_JARPYF010000006.1"/>
</dbReference>
<gene>
    <name evidence="6" type="ORF">P7D85_12525</name>
</gene>
<evidence type="ECO:0000256" key="1">
    <source>
        <dbReference type="ARBA" id="ARBA00023015"/>
    </source>
</evidence>
<dbReference type="Pfam" id="PF00486">
    <property type="entry name" value="Trans_reg_C"/>
    <property type="match status" value="1"/>
</dbReference>
<feature type="domain" description="OmpR/PhoB-type" evidence="5">
    <location>
        <begin position="134"/>
        <end position="245"/>
    </location>
</feature>
<dbReference type="SUPFAM" id="SSF46894">
    <property type="entry name" value="C-terminal effector domain of the bipartite response regulators"/>
    <property type="match status" value="1"/>
</dbReference>
<evidence type="ECO:0000256" key="4">
    <source>
        <dbReference type="PROSITE-ProRule" id="PRU01091"/>
    </source>
</evidence>
<dbReference type="CDD" id="cd00383">
    <property type="entry name" value="trans_reg_C"/>
    <property type="match status" value="1"/>
</dbReference>
<dbReference type="InterPro" id="IPR016032">
    <property type="entry name" value="Sig_transdc_resp-reg_C-effctor"/>
</dbReference>
<evidence type="ECO:0000259" key="5">
    <source>
        <dbReference type="PROSITE" id="PS51755"/>
    </source>
</evidence>
<proteinExistence type="predicted"/>
<reference evidence="6 7" key="1">
    <citation type="submission" date="2023-03" db="EMBL/GenBank/DDBJ databases">
        <authorList>
            <person name="Shen W."/>
            <person name="Cai J."/>
        </authorList>
    </citation>
    <scope>NUCLEOTIDE SEQUENCE [LARGE SCALE GENOMIC DNA]</scope>
    <source>
        <strain evidence="6 7">D6-4</strain>
    </source>
</reference>
<comment type="caution">
    <text evidence="6">The sequence shown here is derived from an EMBL/GenBank/DDBJ whole genome shotgun (WGS) entry which is preliminary data.</text>
</comment>
<dbReference type="SMART" id="SM00862">
    <property type="entry name" value="Trans_reg_C"/>
    <property type="match status" value="1"/>
</dbReference>
<feature type="DNA-binding region" description="OmpR/PhoB-type" evidence="4">
    <location>
        <begin position="134"/>
        <end position="245"/>
    </location>
</feature>